<comment type="caution">
    <text evidence="2">The sequence shown here is derived from an EMBL/GenBank/DDBJ whole genome shotgun (WGS) entry which is preliminary data.</text>
</comment>
<evidence type="ECO:0000256" key="1">
    <source>
        <dbReference type="SAM" id="MobiDB-lite"/>
    </source>
</evidence>
<sequence length="104" mass="11565">MSIVSPLTDLLNSTTKPVHYYSESEAAFAKARETLADITMPNHLNSDPNTKPTPTTNASDTAMGEILHQQVDNQFQPAELQSTDPTLFKLQSFSLRTQLTRFPL</sequence>
<reference evidence="2 3" key="1">
    <citation type="submission" date="2019-04" db="EMBL/GenBank/DDBJ databases">
        <title>Annotation for the trematode Fasciola gigantica.</title>
        <authorList>
            <person name="Choi Y.-J."/>
        </authorList>
    </citation>
    <scope>NUCLEOTIDE SEQUENCE [LARGE SCALE GENOMIC DNA]</scope>
    <source>
        <strain evidence="2">Uganda_cow_1</strain>
    </source>
</reference>
<dbReference type="Proteomes" id="UP000316759">
    <property type="component" value="Unassembled WGS sequence"/>
</dbReference>
<dbReference type="OrthoDB" id="6250772at2759"/>
<organism evidence="2 3">
    <name type="scientific">Fasciola gigantica</name>
    <name type="common">Giant liver fluke</name>
    <dbReference type="NCBI Taxonomy" id="46835"/>
    <lineage>
        <taxon>Eukaryota</taxon>
        <taxon>Metazoa</taxon>
        <taxon>Spiralia</taxon>
        <taxon>Lophotrochozoa</taxon>
        <taxon>Platyhelminthes</taxon>
        <taxon>Trematoda</taxon>
        <taxon>Digenea</taxon>
        <taxon>Plagiorchiida</taxon>
        <taxon>Echinostomata</taxon>
        <taxon>Echinostomatoidea</taxon>
        <taxon>Fasciolidae</taxon>
        <taxon>Fasciola</taxon>
    </lineage>
</organism>
<keyword evidence="3" id="KW-1185">Reference proteome</keyword>
<dbReference type="EMBL" id="SUNJ01001440">
    <property type="protein sequence ID" value="TPP66751.1"/>
    <property type="molecule type" value="Genomic_DNA"/>
</dbReference>
<dbReference type="SUPFAM" id="SSF56672">
    <property type="entry name" value="DNA/RNA polymerases"/>
    <property type="match status" value="1"/>
</dbReference>
<name>A0A504Z2W6_FASGI</name>
<gene>
    <name evidence="2" type="ORF">FGIG_07246</name>
</gene>
<feature type="compositionally biased region" description="Polar residues" evidence="1">
    <location>
        <begin position="42"/>
        <end position="59"/>
    </location>
</feature>
<dbReference type="InterPro" id="IPR043502">
    <property type="entry name" value="DNA/RNA_pol_sf"/>
</dbReference>
<accession>A0A504Z2W6</accession>
<evidence type="ECO:0000313" key="2">
    <source>
        <dbReference type="EMBL" id="TPP66751.1"/>
    </source>
</evidence>
<evidence type="ECO:0000313" key="3">
    <source>
        <dbReference type="Proteomes" id="UP000316759"/>
    </source>
</evidence>
<proteinExistence type="predicted"/>
<dbReference type="AlphaFoldDB" id="A0A504Z2W6"/>
<protein>
    <submittedName>
        <fullName evidence="2">Uncharacterized protein</fullName>
    </submittedName>
</protein>
<feature type="region of interest" description="Disordered" evidence="1">
    <location>
        <begin position="40"/>
        <end position="59"/>
    </location>
</feature>